<keyword evidence="1" id="KW-0378">Hydrolase</keyword>
<dbReference type="PANTHER" id="PTHR43694:SF1">
    <property type="entry name" value="RIBONUCLEASE J"/>
    <property type="match status" value="1"/>
</dbReference>
<dbReference type="SMART" id="SM00849">
    <property type="entry name" value="Lactamase_B"/>
    <property type="match status" value="1"/>
</dbReference>
<dbReference type="Pfam" id="PF07521">
    <property type="entry name" value="RMMBL"/>
    <property type="match status" value="1"/>
</dbReference>
<evidence type="ECO:0000259" key="3">
    <source>
        <dbReference type="SMART" id="SM00849"/>
    </source>
</evidence>
<dbReference type="EMBL" id="JBHEZX010000016">
    <property type="protein sequence ID" value="MFC1413453.1"/>
    <property type="molecule type" value="Genomic_DNA"/>
</dbReference>
<evidence type="ECO:0000313" key="5">
    <source>
        <dbReference type="Proteomes" id="UP001592582"/>
    </source>
</evidence>
<dbReference type="InterPro" id="IPR001279">
    <property type="entry name" value="Metallo-B-lactamas"/>
</dbReference>
<evidence type="ECO:0000256" key="2">
    <source>
        <dbReference type="ARBA" id="ARBA00022884"/>
    </source>
</evidence>
<dbReference type="InterPro" id="IPR011108">
    <property type="entry name" value="RMMBL"/>
</dbReference>
<comment type="caution">
    <text evidence="4">The sequence shown here is derived from an EMBL/GenBank/DDBJ whole genome shotgun (WGS) entry which is preliminary data.</text>
</comment>
<keyword evidence="5" id="KW-1185">Reference proteome</keyword>
<reference evidence="4 5" key="1">
    <citation type="submission" date="2024-09" db="EMBL/GenBank/DDBJ databases">
        <authorList>
            <person name="Lee S.D."/>
        </authorList>
    </citation>
    <scope>NUCLEOTIDE SEQUENCE [LARGE SCALE GENOMIC DNA]</scope>
    <source>
        <strain evidence="4 5">N1-1</strain>
    </source>
</reference>
<keyword evidence="2" id="KW-0694">RNA-binding</keyword>
<feature type="domain" description="Metallo-beta-lactamase" evidence="3">
    <location>
        <begin position="14"/>
        <end position="223"/>
    </location>
</feature>
<keyword evidence="1" id="KW-0540">Nuclease</keyword>
<proteinExistence type="predicted"/>
<gene>
    <name evidence="4" type="ORF">ACEZDG_29745</name>
</gene>
<protein>
    <submittedName>
        <fullName evidence="4">MBL fold metallo-hydrolase</fullName>
    </submittedName>
</protein>
<dbReference type="RefSeq" id="WP_380515328.1">
    <property type="nucleotide sequence ID" value="NZ_JBHEZX010000016.1"/>
</dbReference>
<evidence type="ECO:0000256" key="1">
    <source>
        <dbReference type="ARBA" id="ARBA00022839"/>
    </source>
</evidence>
<evidence type="ECO:0000313" key="4">
    <source>
        <dbReference type="EMBL" id="MFC1413453.1"/>
    </source>
</evidence>
<dbReference type="Proteomes" id="UP001592582">
    <property type="component" value="Unassembled WGS sequence"/>
</dbReference>
<dbReference type="InterPro" id="IPR036866">
    <property type="entry name" value="RibonucZ/Hydroxyglut_hydro"/>
</dbReference>
<dbReference type="SUPFAM" id="SSF56281">
    <property type="entry name" value="Metallo-hydrolase/oxidoreductase"/>
    <property type="match status" value="1"/>
</dbReference>
<dbReference type="Pfam" id="PF12706">
    <property type="entry name" value="Lactamase_B_2"/>
    <property type="match status" value="1"/>
</dbReference>
<sequence>MVTIEFWGGLGVIGGSKVMVRDGAHRVLLDIGLDIPSGRDPFRAPVRTRPGRELADRLRLDVAPHIPGLFDPAALDPGSPLAEPVGAAGDTAVFVSHPHIDHVGLAGFVRADIPVHAHTDAVDLLRALDASGQGLAHGDPHWHRLDDRQRVAVGPMEVECVAVDHDVPGASGYLVHTSDGTLAFTGDIRFHGRHPQRSWGFTDRAADCDVLVTEGTTLGWETRGPLRGEADVERDFAAALERTPGLVLLSMYARDLERVGAFLGLAGAAGRSVVWPAPVAAFLRLAGVGGRAEVLSAAEVPLSDVHGAPSRYVVAPDPDDLPSLLDLPVGEGFPASVLVHANGEPLGPFEPRWEPFTDWLAALGVELRQIGCSGHADQDQLHHMLERMRPRVVFPIHTTAPARLHPPLGMSRVLAGYGRRYDFRGRTAGRAEG</sequence>
<name>A0ABV6VIC7_9ACTN</name>
<dbReference type="PANTHER" id="PTHR43694">
    <property type="entry name" value="RIBONUCLEASE J"/>
    <property type="match status" value="1"/>
</dbReference>
<keyword evidence="1" id="KW-0269">Exonuclease</keyword>
<organism evidence="4 5">
    <name type="scientific">Streptacidiphilus alkalitolerans</name>
    <dbReference type="NCBI Taxonomy" id="3342712"/>
    <lineage>
        <taxon>Bacteria</taxon>
        <taxon>Bacillati</taxon>
        <taxon>Actinomycetota</taxon>
        <taxon>Actinomycetes</taxon>
        <taxon>Kitasatosporales</taxon>
        <taxon>Streptomycetaceae</taxon>
        <taxon>Streptacidiphilus</taxon>
    </lineage>
</organism>
<dbReference type="InterPro" id="IPR042173">
    <property type="entry name" value="RNase_J_2"/>
</dbReference>
<dbReference type="Gene3D" id="3.40.50.10710">
    <property type="entry name" value="Metallo-hydrolase/oxidoreductase"/>
    <property type="match status" value="1"/>
</dbReference>
<accession>A0ABV6VIC7</accession>
<dbReference type="Gene3D" id="3.60.15.10">
    <property type="entry name" value="Ribonuclease Z/Hydroxyacylglutathione hydrolase-like"/>
    <property type="match status" value="1"/>
</dbReference>